<dbReference type="InterPro" id="IPR001789">
    <property type="entry name" value="Sig_transdc_resp-reg_receiver"/>
</dbReference>
<dbReference type="SMART" id="SM00448">
    <property type="entry name" value="REC"/>
    <property type="match status" value="1"/>
</dbReference>
<dbReference type="Pfam" id="PF00072">
    <property type="entry name" value="Response_reg"/>
    <property type="match status" value="1"/>
</dbReference>
<reference evidence="4" key="1">
    <citation type="submission" date="2021-02" db="EMBL/GenBank/DDBJ databases">
        <title>Skermanella TT6 skin isolate.</title>
        <authorList>
            <person name="Lee K."/>
            <person name="Ganzorig M."/>
        </authorList>
    </citation>
    <scope>NUCLEOTIDE SEQUENCE</scope>
    <source>
        <strain evidence="4">TT6</strain>
    </source>
</reference>
<geneLocation type="plasmid" evidence="4 5">
    <name>pTT6-1</name>
</geneLocation>
<dbReference type="PANTHER" id="PTHR44591:SF3">
    <property type="entry name" value="RESPONSE REGULATORY DOMAIN-CONTAINING PROTEIN"/>
    <property type="match status" value="1"/>
</dbReference>
<feature type="modified residue" description="4-aspartylphosphate" evidence="2">
    <location>
        <position position="55"/>
    </location>
</feature>
<dbReference type="RefSeq" id="WP_201081779.1">
    <property type="nucleotide sequence ID" value="NZ_CP067421.1"/>
</dbReference>
<keyword evidence="4" id="KW-0614">Plasmid</keyword>
<gene>
    <name evidence="4" type="ORF">IGS68_29825</name>
</gene>
<dbReference type="CDD" id="cd00156">
    <property type="entry name" value="REC"/>
    <property type="match status" value="1"/>
</dbReference>
<evidence type="ECO:0000259" key="3">
    <source>
        <dbReference type="PROSITE" id="PS50110"/>
    </source>
</evidence>
<dbReference type="InterPro" id="IPR011006">
    <property type="entry name" value="CheY-like_superfamily"/>
</dbReference>
<dbReference type="PANTHER" id="PTHR44591">
    <property type="entry name" value="STRESS RESPONSE REGULATOR PROTEIN 1"/>
    <property type="match status" value="1"/>
</dbReference>
<evidence type="ECO:0000256" key="2">
    <source>
        <dbReference type="PROSITE-ProRule" id="PRU00169"/>
    </source>
</evidence>
<dbReference type="Proteomes" id="UP000595197">
    <property type="component" value="Plasmid pTT6-1"/>
</dbReference>
<keyword evidence="5" id="KW-1185">Reference proteome</keyword>
<proteinExistence type="predicted"/>
<feature type="domain" description="Response regulatory" evidence="3">
    <location>
        <begin position="6"/>
        <end position="122"/>
    </location>
</feature>
<dbReference type="PROSITE" id="PS50110">
    <property type="entry name" value="RESPONSE_REGULATORY"/>
    <property type="match status" value="1"/>
</dbReference>
<sequence length="127" mass="14325">MLVKPHVLLVDDEVLAIMALEQELLQGGFRVTTALNGKKALEHWRHDHFDVLVKDLRMPLMSGNDLIQQLRSDYPKLPVVVISGYITAEISGELNKMFGRPLVIMAKPVRLEDIIQALKKLLTETGQ</sequence>
<accession>A0ABX7BF21</accession>
<dbReference type="SUPFAM" id="SSF52172">
    <property type="entry name" value="CheY-like"/>
    <property type="match status" value="1"/>
</dbReference>
<evidence type="ECO:0000313" key="5">
    <source>
        <dbReference type="Proteomes" id="UP000595197"/>
    </source>
</evidence>
<dbReference type="EMBL" id="CP067421">
    <property type="protein sequence ID" value="QQP92678.1"/>
    <property type="molecule type" value="Genomic_DNA"/>
</dbReference>
<keyword evidence="1 2" id="KW-0597">Phosphoprotein</keyword>
<evidence type="ECO:0000313" key="4">
    <source>
        <dbReference type="EMBL" id="QQP92678.1"/>
    </source>
</evidence>
<name>A0ABX7BF21_9PROT</name>
<protein>
    <submittedName>
        <fullName evidence="4">Response regulator</fullName>
    </submittedName>
</protein>
<organism evidence="4 5">
    <name type="scientific">Skermanella cutis</name>
    <dbReference type="NCBI Taxonomy" id="2775420"/>
    <lineage>
        <taxon>Bacteria</taxon>
        <taxon>Pseudomonadati</taxon>
        <taxon>Pseudomonadota</taxon>
        <taxon>Alphaproteobacteria</taxon>
        <taxon>Rhodospirillales</taxon>
        <taxon>Azospirillaceae</taxon>
        <taxon>Skermanella</taxon>
    </lineage>
</organism>
<evidence type="ECO:0000256" key="1">
    <source>
        <dbReference type="ARBA" id="ARBA00022553"/>
    </source>
</evidence>
<dbReference type="Gene3D" id="3.40.50.2300">
    <property type="match status" value="1"/>
</dbReference>
<dbReference type="InterPro" id="IPR050595">
    <property type="entry name" value="Bact_response_regulator"/>
</dbReference>